<sequence>MEILDKLPNDDPYDVVFIDADKKMYLEYYETILANNLVKVGGLIIVDNVLFRGMVAEVTEKEDDEACNDAAAPLSSSSPSSPTSSSSTREEKTHKRHMKIAKALHEFNGAVAADERTESVLLPIRDGLTITRRRI</sequence>
<dbReference type="GO" id="GO:0008757">
    <property type="term" value="F:S-adenosylmethionine-dependent methyltransferase activity"/>
    <property type="evidence" value="ECO:0007669"/>
    <property type="project" value="TreeGrafter"/>
</dbReference>
<evidence type="ECO:0000256" key="5">
    <source>
        <dbReference type="SAM" id="MobiDB-lite"/>
    </source>
</evidence>
<evidence type="ECO:0000256" key="4">
    <source>
        <dbReference type="ARBA" id="ARBA00023453"/>
    </source>
</evidence>
<name>A0A7S2U0F1_9EUKA</name>
<proteinExistence type="inferred from homology"/>
<dbReference type="GO" id="GO:0008171">
    <property type="term" value="F:O-methyltransferase activity"/>
    <property type="evidence" value="ECO:0007669"/>
    <property type="project" value="InterPro"/>
</dbReference>
<dbReference type="EMBL" id="HBHP01031448">
    <property type="protein sequence ID" value="CAD9775383.1"/>
    <property type="molecule type" value="Transcribed_RNA"/>
</dbReference>
<keyword evidence="1" id="KW-0489">Methyltransferase</keyword>
<keyword evidence="3" id="KW-0949">S-adenosyl-L-methionine</keyword>
<dbReference type="PANTHER" id="PTHR10509">
    <property type="entry name" value="O-METHYLTRANSFERASE-RELATED"/>
    <property type="match status" value="1"/>
</dbReference>
<dbReference type="Gene3D" id="3.40.50.150">
    <property type="entry name" value="Vaccinia Virus protein VP39"/>
    <property type="match status" value="1"/>
</dbReference>
<reference evidence="6" key="1">
    <citation type="submission" date="2021-01" db="EMBL/GenBank/DDBJ databases">
        <authorList>
            <person name="Corre E."/>
            <person name="Pelletier E."/>
            <person name="Niang G."/>
            <person name="Scheremetjew M."/>
            <person name="Finn R."/>
            <person name="Kale V."/>
            <person name="Holt S."/>
            <person name="Cochrane G."/>
            <person name="Meng A."/>
            <person name="Brown T."/>
            <person name="Cohen L."/>
        </authorList>
    </citation>
    <scope>NUCLEOTIDE SEQUENCE</scope>
    <source>
        <strain evidence="6">CCMP622</strain>
    </source>
</reference>
<accession>A0A7S2U0F1</accession>
<dbReference type="PROSITE" id="PS51682">
    <property type="entry name" value="SAM_OMT_I"/>
    <property type="match status" value="1"/>
</dbReference>
<comment type="similarity">
    <text evidence="4">Belongs to the class I-like SAM-binding methyltransferase superfamily. Cation-dependent O-methyltransferase family.</text>
</comment>
<keyword evidence="2" id="KW-0808">Transferase</keyword>
<feature type="region of interest" description="Disordered" evidence="5">
    <location>
        <begin position="62"/>
        <end position="97"/>
    </location>
</feature>
<dbReference type="SUPFAM" id="SSF53335">
    <property type="entry name" value="S-adenosyl-L-methionine-dependent methyltransferases"/>
    <property type="match status" value="1"/>
</dbReference>
<dbReference type="Pfam" id="PF01596">
    <property type="entry name" value="Methyltransf_3"/>
    <property type="match status" value="2"/>
</dbReference>
<evidence type="ECO:0000256" key="3">
    <source>
        <dbReference type="ARBA" id="ARBA00022691"/>
    </source>
</evidence>
<dbReference type="InterPro" id="IPR002935">
    <property type="entry name" value="SAM_O-MeTrfase"/>
</dbReference>
<evidence type="ECO:0000313" key="6">
    <source>
        <dbReference type="EMBL" id="CAD9775383.1"/>
    </source>
</evidence>
<dbReference type="AlphaFoldDB" id="A0A7S2U0F1"/>
<dbReference type="InterPro" id="IPR050362">
    <property type="entry name" value="Cation-dep_OMT"/>
</dbReference>
<evidence type="ECO:0000256" key="2">
    <source>
        <dbReference type="ARBA" id="ARBA00022679"/>
    </source>
</evidence>
<dbReference type="GO" id="GO:0032259">
    <property type="term" value="P:methylation"/>
    <property type="evidence" value="ECO:0007669"/>
    <property type="project" value="UniProtKB-KW"/>
</dbReference>
<organism evidence="6">
    <name type="scientific">Lotharella oceanica</name>
    <dbReference type="NCBI Taxonomy" id="641309"/>
    <lineage>
        <taxon>Eukaryota</taxon>
        <taxon>Sar</taxon>
        <taxon>Rhizaria</taxon>
        <taxon>Cercozoa</taxon>
        <taxon>Chlorarachniophyceae</taxon>
        <taxon>Lotharella</taxon>
    </lineage>
</organism>
<dbReference type="PANTHER" id="PTHR10509:SF14">
    <property type="entry name" value="CAFFEOYL-COA O-METHYLTRANSFERASE 3-RELATED"/>
    <property type="match status" value="1"/>
</dbReference>
<evidence type="ECO:0000256" key="1">
    <source>
        <dbReference type="ARBA" id="ARBA00022603"/>
    </source>
</evidence>
<dbReference type="InterPro" id="IPR029063">
    <property type="entry name" value="SAM-dependent_MTases_sf"/>
</dbReference>
<gene>
    <name evidence="6" type="ORF">LSP00402_LOCUS19380</name>
</gene>
<evidence type="ECO:0008006" key="7">
    <source>
        <dbReference type="Google" id="ProtNLM"/>
    </source>
</evidence>
<protein>
    <recommendedName>
        <fullName evidence="7">Caffeoyl-CoA O-methyltransferase</fullName>
    </recommendedName>
</protein>
<feature type="compositionally biased region" description="Low complexity" evidence="5">
    <location>
        <begin position="75"/>
        <end position="87"/>
    </location>
</feature>